<keyword evidence="2" id="KW-1185">Reference proteome</keyword>
<evidence type="ECO:0000313" key="2">
    <source>
        <dbReference type="Proteomes" id="UP001227831"/>
    </source>
</evidence>
<organism evidence="1 2">
    <name type="scientific">Lactiplantibacillus brownii</name>
    <dbReference type="NCBI Taxonomy" id="3069269"/>
    <lineage>
        <taxon>Bacteria</taxon>
        <taxon>Bacillati</taxon>
        <taxon>Bacillota</taxon>
        <taxon>Bacilli</taxon>
        <taxon>Lactobacillales</taxon>
        <taxon>Lactobacillaceae</taxon>
        <taxon>Lactiplantibacillus</taxon>
    </lineage>
</organism>
<gene>
    <name evidence="1" type="ORF">RA086_14605</name>
</gene>
<evidence type="ECO:0000313" key="1">
    <source>
        <dbReference type="EMBL" id="MDQ7938830.1"/>
    </source>
</evidence>
<sequence>MMLFELERAINSGVYYLVRNVQTGTTRVRFTGCPTLADYDEQDRHDSGTEMFGASSFKTINYIKPYKRGIQYCLVEQVPGTKQARILRKLYEFSNEGE</sequence>
<reference evidence="1 2" key="1">
    <citation type="journal article" date="2023" name="Int. J. Syst. Evol. Microbiol.">
        <title>Lactiplantibacillus brownii sp. nov., a novel psychrotolerant species isolated from sauerkraut.</title>
        <authorList>
            <person name="Heng Y.C."/>
            <person name="Silvaraju S."/>
            <person name="Lee J.K.Y."/>
            <person name="Kittelmann S."/>
        </authorList>
    </citation>
    <scope>NUCLEOTIDE SEQUENCE [LARGE SCALE GENOMIC DNA]</scope>
    <source>
        <strain evidence="1 2">WILCCON 0030</strain>
    </source>
</reference>
<dbReference type="EMBL" id="JAVCWF010000003">
    <property type="protein sequence ID" value="MDQ7938830.1"/>
    <property type="molecule type" value="Genomic_DNA"/>
</dbReference>
<comment type="caution">
    <text evidence="1">The sequence shown here is derived from an EMBL/GenBank/DDBJ whole genome shotgun (WGS) entry which is preliminary data.</text>
</comment>
<protein>
    <submittedName>
        <fullName evidence="1">Uncharacterized protein</fullName>
    </submittedName>
</protein>
<dbReference type="Proteomes" id="UP001227831">
    <property type="component" value="Unassembled WGS sequence"/>
</dbReference>
<proteinExistence type="predicted"/>
<accession>A0ABU1AD26</accession>
<dbReference type="RefSeq" id="WP_308704543.1">
    <property type="nucleotide sequence ID" value="NZ_JAVCWF010000003.1"/>
</dbReference>
<name>A0ABU1AD26_9LACO</name>